<proteinExistence type="predicted"/>
<evidence type="ECO:0000313" key="3">
    <source>
        <dbReference type="EMBL" id="PIM98952.1"/>
    </source>
</evidence>
<name>A0A2G9G0X3_9LAMI</name>
<dbReference type="InterPro" id="IPR028919">
    <property type="entry name" value="Viral_movement"/>
</dbReference>
<feature type="domain" description="DUF7588" evidence="1">
    <location>
        <begin position="258"/>
        <end position="318"/>
    </location>
</feature>
<dbReference type="PANTHER" id="PTHR33054:SF9">
    <property type="entry name" value="CCHC-TYPE DOMAIN-CONTAINING PROTEIN"/>
    <property type="match status" value="1"/>
</dbReference>
<gene>
    <name evidence="3" type="ORF">CDL12_28556</name>
</gene>
<dbReference type="Pfam" id="PF01107">
    <property type="entry name" value="MP"/>
    <property type="match status" value="1"/>
</dbReference>
<dbReference type="OrthoDB" id="1429427at2759"/>
<evidence type="ECO:0000259" key="2">
    <source>
        <dbReference type="Pfam" id="PF24925"/>
    </source>
</evidence>
<sequence>MVEESIPLQEGFKELSMLSKKLIEQHKQKYKYLHLGMIQIGLKPLTRLGLNTSALILVRDKRHNQFEDSLLGIVESTLCDGPVYFKCFPNFTVSLTDANIMQSLILNIKTEGFDMLKGTPNVALVHRLCYKVMNTVVPKTRVSSTDIYDKKGETTLFITDLEKNNILVPKTTLEQAVPPVKEPPRQVESILQYLDGDVEIKFSQNRKVRLNIGDIQRPNTARSSTSEVLISELEKERQRIEILRVNKIPEQVSQPEYKKIQKMFNKPQNIYKKQWFLSYHTLKKQKWYLKNYMFYCEKIGEIVDFFQWIEEAYYELQKDFPNFNNSSQIAVIESTYQTYITAKGKSIQALHLPYAIPFKHGVANDGITHVLQQNNYTNMCMQSISKQTSRIEEIVSKIETIEKGESSKAKEDSVPFKPPPSFENEKFHLNSKKDSEFVEELIVRLQKIKVEEQKTQVAITTLKEENSSDETPNEDVQPYFPRPSPVDIQFEENADFAQFNGESIVEWNIDGMSEYQIRTIVKYMLMYASAAKLKGNKDEAIAKAIITGFTGQLQGWWNFYLKDIAKDKILKAIRNDPTTNEQKSNAVNTLIYTIMAHFVGANELLSNRTTEQLINLQCPTLSYFYWYKSTFMAIVMTRKDCNENFWKEKFLSGLPKSFAERMRNKLKAKYNNNIPYSQLEYGDLAAEVIAEGINFCNDIKLEKQENREILENFCEQIGYQPIEYPKKETNKK</sequence>
<dbReference type="AlphaFoldDB" id="A0A2G9G0X3"/>
<keyword evidence="4" id="KW-1185">Reference proteome</keyword>
<dbReference type="EMBL" id="NKXS01007941">
    <property type="protein sequence ID" value="PIM98952.1"/>
    <property type="molecule type" value="Genomic_DNA"/>
</dbReference>
<reference evidence="4" key="1">
    <citation type="journal article" date="2018" name="Gigascience">
        <title>Genome assembly of the Pink Ipe (Handroanthus impetiginosus, Bignoniaceae), a highly valued, ecologically keystone Neotropical timber forest tree.</title>
        <authorList>
            <person name="Silva-Junior O.B."/>
            <person name="Grattapaglia D."/>
            <person name="Novaes E."/>
            <person name="Collevatti R.G."/>
        </authorList>
    </citation>
    <scope>NUCLEOTIDE SEQUENCE [LARGE SCALE GENOMIC DNA]</scope>
    <source>
        <strain evidence="4">cv. UFG-1</strain>
    </source>
</reference>
<accession>A0A2G9G0X3</accession>
<dbReference type="InterPro" id="IPR056648">
    <property type="entry name" value="DUF7746"/>
</dbReference>
<dbReference type="STRING" id="429701.A0A2G9G0X3"/>
<evidence type="ECO:0000259" key="1">
    <source>
        <dbReference type="Pfam" id="PF24496"/>
    </source>
</evidence>
<dbReference type="Pfam" id="PF22909">
    <property type="entry name" value="Caulimovir_coat_dom"/>
    <property type="match status" value="1"/>
</dbReference>
<dbReference type="Proteomes" id="UP000231279">
    <property type="component" value="Unassembled WGS sequence"/>
</dbReference>
<dbReference type="InterPro" id="IPR056010">
    <property type="entry name" value="DUF7588"/>
</dbReference>
<protein>
    <submittedName>
        <fullName evidence="3">Uncharacterized protein</fullName>
    </submittedName>
</protein>
<dbReference type="Pfam" id="PF24496">
    <property type="entry name" value="DUF7588"/>
    <property type="match status" value="1"/>
</dbReference>
<comment type="caution">
    <text evidence="3">The sequence shown here is derived from an EMBL/GenBank/DDBJ whole genome shotgun (WGS) entry which is preliminary data.</text>
</comment>
<dbReference type="PANTHER" id="PTHR33054">
    <property type="entry name" value="CCHC-TYPE DOMAIN-CONTAINING PROTEIN"/>
    <property type="match status" value="1"/>
</dbReference>
<evidence type="ECO:0000313" key="4">
    <source>
        <dbReference type="Proteomes" id="UP000231279"/>
    </source>
</evidence>
<organism evidence="3 4">
    <name type="scientific">Handroanthus impetiginosus</name>
    <dbReference type="NCBI Taxonomy" id="429701"/>
    <lineage>
        <taxon>Eukaryota</taxon>
        <taxon>Viridiplantae</taxon>
        <taxon>Streptophyta</taxon>
        <taxon>Embryophyta</taxon>
        <taxon>Tracheophyta</taxon>
        <taxon>Spermatophyta</taxon>
        <taxon>Magnoliopsida</taxon>
        <taxon>eudicotyledons</taxon>
        <taxon>Gunneridae</taxon>
        <taxon>Pentapetalae</taxon>
        <taxon>asterids</taxon>
        <taxon>lamiids</taxon>
        <taxon>Lamiales</taxon>
        <taxon>Bignoniaceae</taxon>
        <taxon>Crescentiina</taxon>
        <taxon>Tabebuia alliance</taxon>
        <taxon>Handroanthus</taxon>
    </lineage>
</organism>
<feature type="domain" description="DUF7746" evidence="2">
    <location>
        <begin position="499"/>
        <end position="587"/>
    </location>
</feature>
<dbReference type="Pfam" id="PF24925">
    <property type="entry name" value="DUF7746"/>
    <property type="match status" value="1"/>
</dbReference>